<dbReference type="PANTHER" id="PTHR18806">
    <property type="entry name" value="RBM25 PROTEIN"/>
    <property type="match status" value="1"/>
</dbReference>
<feature type="compositionally biased region" description="Pro residues" evidence="2">
    <location>
        <begin position="43"/>
        <end position="55"/>
    </location>
</feature>
<keyword evidence="7" id="KW-1185">Reference proteome</keyword>
<evidence type="ECO:0000256" key="1">
    <source>
        <dbReference type="PROSITE-ProRule" id="PRU00176"/>
    </source>
</evidence>
<accession>A0AAW0AGD2</accession>
<dbReference type="InterPro" id="IPR035979">
    <property type="entry name" value="RBD_domain_sf"/>
</dbReference>
<keyword evidence="3" id="KW-1133">Transmembrane helix</keyword>
<dbReference type="InterPro" id="IPR028143">
    <property type="entry name" value="Get2/sif1"/>
</dbReference>
<evidence type="ECO:0000259" key="4">
    <source>
        <dbReference type="PROSITE" id="PS50102"/>
    </source>
</evidence>
<feature type="region of interest" description="Disordered" evidence="2">
    <location>
        <begin position="828"/>
        <end position="856"/>
    </location>
</feature>
<feature type="compositionally biased region" description="Basic and acidic residues" evidence="2">
    <location>
        <begin position="591"/>
        <end position="600"/>
    </location>
</feature>
<dbReference type="GO" id="GO:0003729">
    <property type="term" value="F:mRNA binding"/>
    <property type="evidence" value="ECO:0007669"/>
    <property type="project" value="TreeGrafter"/>
</dbReference>
<feature type="compositionally biased region" description="Basic and acidic residues" evidence="2">
    <location>
        <begin position="677"/>
        <end position="698"/>
    </location>
</feature>
<feature type="transmembrane region" description="Helical" evidence="3">
    <location>
        <begin position="339"/>
        <end position="359"/>
    </location>
</feature>
<dbReference type="Gene3D" id="3.30.70.330">
    <property type="match status" value="1"/>
</dbReference>
<dbReference type="AlphaFoldDB" id="A0AAW0AGD2"/>
<dbReference type="Pfam" id="PF08690">
    <property type="entry name" value="GET2"/>
    <property type="match status" value="1"/>
</dbReference>
<keyword evidence="3" id="KW-0812">Transmembrane</keyword>
<dbReference type="Proteomes" id="UP001362999">
    <property type="component" value="Unassembled WGS sequence"/>
</dbReference>
<dbReference type="PROSITE" id="PS50102">
    <property type="entry name" value="RRM"/>
    <property type="match status" value="1"/>
</dbReference>
<dbReference type="PROSITE" id="PS51025">
    <property type="entry name" value="PWI"/>
    <property type="match status" value="1"/>
</dbReference>
<feature type="transmembrane region" description="Helical" evidence="3">
    <location>
        <begin position="275"/>
        <end position="296"/>
    </location>
</feature>
<gene>
    <name evidence="6" type="ORF">R3P38DRAFT_2552759</name>
</gene>
<dbReference type="SUPFAM" id="SSF54928">
    <property type="entry name" value="RNA-binding domain, RBD"/>
    <property type="match status" value="1"/>
</dbReference>
<feature type="region of interest" description="Disordered" evidence="2">
    <location>
        <begin position="16"/>
        <end position="63"/>
    </location>
</feature>
<feature type="region of interest" description="Disordered" evidence="2">
    <location>
        <begin position="591"/>
        <end position="698"/>
    </location>
</feature>
<feature type="compositionally biased region" description="Basic and acidic residues" evidence="2">
    <location>
        <begin position="831"/>
        <end position="840"/>
    </location>
</feature>
<feature type="domain" description="PWI" evidence="5">
    <location>
        <begin position="892"/>
        <end position="991"/>
    </location>
</feature>
<keyword evidence="1" id="KW-0694">RNA-binding</keyword>
<evidence type="ECO:0000313" key="6">
    <source>
        <dbReference type="EMBL" id="KAK7008158.1"/>
    </source>
</evidence>
<dbReference type="Pfam" id="PF00076">
    <property type="entry name" value="RRM_1"/>
    <property type="match status" value="1"/>
</dbReference>
<feature type="compositionally biased region" description="Polar residues" evidence="2">
    <location>
        <begin position="89"/>
        <end position="110"/>
    </location>
</feature>
<evidence type="ECO:0008006" key="8">
    <source>
        <dbReference type="Google" id="ProtNLM"/>
    </source>
</evidence>
<dbReference type="InterPro" id="IPR052768">
    <property type="entry name" value="RBM25"/>
</dbReference>
<evidence type="ECO:0000313" key="7">
    <source>
        <dbReference type="Proteomes" id="UP001362999"/>
    </source>
</evidence>
<feature type="region of interest" description="Disordered" evidence="2">
    <location>
        <begin position="86"/>
        <end position="120"/>
    </location>
</feature>
<feature type="compositionally biased region" description="Basic and acidic residues" evidence="2">
    <location>
        <begin position="616"/>
        <end position="637"/>
    </location>
</feature>
<sequence length="993" mass="109294">MSAAARAEARRKAILSRGGDRLAKLTTSGRGEDNPVYVRELTPDPPLPTFPPTPAASPGRTATTNLENFVGEDAGYAYAETPGRVRSRVPSNASNVRSRVPSNASTQDQNPFGMPDPSAWSGEQQAQFLQALMGGGGAPTMPALMQNAGAGVDAGEMNGNPFAGMPGMENSPFAALMQMAAAGGGGGEGNNNIGGGMGMGKAPDVAAPKTLLQRLMPAVHFLAVWALLLYFVLVMEPGLHNVGGGEGETGGIGFAWRWKKLAAQAKGQLGAASGWGVQFIPFFWAFVTLELVLHSLRIFSGFDAFRPPTILALALPHLPPRVSSVIVHGMKYMQMGSMFMDDVAAVVVGIGLVIWLATWSKTVACLHWKALAFSPAPTHTWSNFAPMQQNRLGLGLRPPLPSYGQGPSISALAYQQQAQMQPQKQTTLFVGSISGGITDSTLNELLTACGVVKSFKRLITPANKPQGFGFAEFEEPDGALRALALLNNVELPALEEGCANKKLLIKADEKTRSFLDAYASTRPLDPGAAQTSKAAIDNVVAEINRFANDTTSQKEKYVVPPHLHDLQEADLPETQRGLVISEIAQFRERAAKREREKMRELQSQIPQPVAAPSGPKMREWGRPKEEPPKQQEQRSAPREQGMGKGAQGYDKPVDFVRERERDRDLRRPTQTDEELEAERKEGRRRDEEVSFRDRERRYEPRERARISALERTIARQRQAAENEARDRVDLRARLEAWDDDESDEFFYTDRARWRTLRARNLAAEQQADATSAAFEQEEAANLARESEDFLARQMGEMQALAEEQRRAGLLLDDGAPVRLSVSLGPLAAQKDAQREKEGGREGVFGAEEDEEEATRKRKVPLVKLDFSAAEAGPEATRERLESMKTNVPSERETLFKSKVRWDGMTDSMIDRKFEPLVKRLMTQYLGDAEEAEELIMFVVEHLKDHKGPAKLTEGLEPVLEEEAIEVTTAVWRQLIFESMAYGEGLHTDRMTVD</sequence>
<evidence type="ECO:0000259" key="5">
    <source>
        <dbReference type="PROSITE" id="PS51025"/>
    </source>
</evidence>
<dbReference type="Gene3D" id="1.20.1390.10">
    <property type="entry name" value="PWI domain"/>
    <property type="match status" value="1"/>
</dbReference>
<dbReference type="PANTHER" id="PTHR18806:SF4">
    <property type="entry name" value="RNA-BINDING PROTEIN 25"/>
    <property type="match status" value="1"/>
</dbReference>
<dbReference type="CDD" id="cd12446">
    <property type="entry name" value="RRM_RBM25"/>
    <property type="match status" value="1"/>
</dbReference>
<dbReference type="InterPro" id="IPR000504">
    <property type="entry name" value="RRM_dom"/>
</dbReference>
<dbReference type="GO" id="GO:0005681">
    <property type="term" value="C:spliceosomal complex"/>
    <property type="evidence" value="ECO:0007669"/>
    <property type="project" value="TreeGrafter"/>
</dbReference>
<feature type="compositionally biased region" description="Basic and acidic residues" evidence="2">
    <location>
        <begin position="651"/>
        <end position="670"/>
    </location>
</feature>
<dbReference type="SMART" id="SM00360">
    <property type="entry name" value="RRM"/>
    <property type="match status" value="1"/>
</dbReference>
<proteinExistence type="predicted"/>
<feature type="domain" description="RRM" evidence="4">
    <location>
        <begin position="426"/>
        <end position="510"/>
    </location>
</feature>
<dbReference type="InterPro" id="IPR002483">
    <property type="entry name" value="PWI_dom"/>
</dbReference>
<evidence type="ECO:0000256" key="2">
    <source>
        <dbReference type="SAM" id="MobiDB-lite"/>
    </source>
</evidence>
<dbReference type="InterPro" id="IPR012677">
    <property type="entry name" value="Nucleotide-bd_a/b_plait_sf"/>
</dbReference>
<reference evidence="6 7" key="1">
    <citation type="journal article" date="2024" name="J Genomics">
        <title>Draft genome sequencing and assembly of Favolaschia claudopus CIRM-BRFM 2984 isolated from oak limbs.</title>
        <authorList>
            <person name="Navarro D."/>
            <person name="Drula E."/>
            <person name="Chaduli D."/>
            <person name="Cazenave R."/>
            <person name="Ahrendt S."/>
            <person name="Wang J."/>
            <person name="Lipzen A."/>
            <person name="Daum C."/>
            <person name="Barry K."/>
            <person name="Grigoriev I.V."/>
            <person name="Favel A."/>
            <person name="Rosso M.N."/>
            <person name="Martin F."/>
        </authorList>
    </citation>
    <scope>NUCLEOTIDE SEQUENCE [LARGE SCALE GENOMIC DNA]</scope>
    <source>
        <strain evidence="6 7">CIRM-BRFM 2984</strain>
    </source>
</reference>
<feature type="transmembrane region" description="Helical" evidence="3">
    <location>
        <begin position="215"/>
        <end position="233"/>
    </location>
</feature>
<keyword evidence="3" id="KW-0472">Membrane</keyword>
<dbReference type="EMBL" id="JAWWNJ010000069">
    <property type="protein sequence ID" value="KAK7008158.1"/>
    <property type="molecule type" value="Genomic_DNA"/>
</dbReference>
<organism evidence="6 7">
    <name type="scientific">Favolaschia claudopus</name>
    <dbReference type="NCBI Taxonomy" id="2862362"/>
    <lineage>
        <taxon>Eukaryota</taxon>
        <taxon>Fungi</taxon>
        <taxon>Dikarya</taxon>
        <taxon>Basidiomycota</taxon>
        <taxon>Agaricomycotina</taxon>
        <taxon>Agaricomycetes</taxon>
        <taxon>Agaricomycetidae</taxon>
        <taxon>Agaricales</taxon>
        <taxon>Marasmiineae</taxon>
        <taxon>Mycenaceae</taxon>
        <taxon>Favolaschia</taxon>
    </lineage>
</organism>
<dbReference type="InterPro" id="IPR034268">
    <property type="entry name" value="RBM25_RRM"/>
</dbReference>
<comment type="caution">
    <text evidence="6">The sequence shown here is derived from an EMBL/GenBank/DDBJ whole genome shotgun (WGS) entry which is preliminary data.</text>
</comment>
<name>A0AAW0AGD2_9AGAR</name>
<protein>
    <recommendedName>
        <fullName evidence="8">PWI domain-containing protein</fullName>
    </recommendedName>
</protein>
<evidence type="ECO:0000256" key="3">
    <source>
        <dbReference type="SAM" id="Phobius"/>
    </source>
</evidence>